<evidence type="ECO:0000313" key="3">
    <source>
        <dbReference type="EMBL" id="WRW39249.1"/>
    </source>
</evidence>
<keyword evidence="3" id="KW-0614">Plasmid</keyword>
<protein>
    <submittedName>
        <fullName evidence="3">Nuclear transport factor 2 family protein</fullName>
    </submittedName>
</protein>
<geneLocation type="plasmid" evidence="3 4">
    <name>pRinCIP108029d</name>
</geneLocation>
<feature type="chain" id="PRO_5045584948" evidence="1">
    <location>
        <begin position="25"/>
        <end position="182"/>
    </location>
</feature>
<proteinExistence type="predicted"/>
<organism evidence="3 4">
    <name type="scientific">Rhizobium indigoferae</name>
    <dbReference type="NCBI Taxonomy" id="158891"/>
    <lineage>
        <taxon>Bacteria</taxon>
        <taxon>Pseudomonadati</taxon>
        <taxon>Pseudomonadota</taxon>
        <taxon>Alphaproteobacteria</taxon>
        <taxon>Hyphomicrobiales</taxon>
        <taxon>Rhizobiaceae</taxon>
        <taxon>Rhizobium/Agrobacterium group</taxon>
        <taxon>Rhizobium</taxon>
    </lineage>
</organism>
<reference evidence="3 4" key="1">
    <citation type="submission" date="2023-12" db="EMBL/GenBank/DDBJ databases">
        <authorList>
            <person name="Menendez E."/>
            <person name="Kaur S."/>
            <person name="Flores-Felix J.D."/>
            <person name="diCenzo G.C."/>
            <person name="Peix A."/>
            <person name="Velazquez E."/>
        </authorList>
    </citation>
    <scope>NUCLEOTIDE SEQUENCE [LARGE SCALE GENOMIC DNA]</scope>
    <source>
        <strain evidence="3 4">CIP 108029</strain>
        <plasmid evidence="3 4">pRinCIP108029d</plasmid>
    </source>
</reference>
<feature type="domain" description="SnoaL-like" evidence="2">
    <location>
        <begin position="37"/>
        <end position="152"/>
    </location>
</feature>
<keyword evidence="1" id="KW-0732">Signal</keyword>
<evidence type="ECO:0000259" key="2">
    <source>
        <dbReference type="Pfam" id="PF13474"/>
    </source>
</evidence>
<sequence length="182" mass="19722">MTSTFAVILLAALALTSETPNASARDDAREIEAVSAQAAEAHAHLMRGDIAAYRHTIHIAPDFVLMDPFGGAPTGSPKSDAHWEQIGRFFRGGRDARFDLVASYRSDDMIVLVANEYAHVAVGSLPAQGWTLRVTLVFRRDADRWLLAHRHADPLARGISLKDAGQITLGSRAQKPGPEDGQ</sequence>
<dbReference type="RefSeq" id="WP_193445434.1">
    <property type="nucleotide sequence ID" value="NZ_BSOQ01000011.1"/>
</dbReference>
<gene>
    <name evidence="3" type="ORF">U5G49_006312</name>
</gene>
<dbReference type="InterPro" id="IPR037401">
    <property type="entry name" value="SnoaL-like"/>
</dbReference>
<dbReference type="Pfam" id="PF13474">
    <property type="entry name" value="SnoaL_3"/>
    <property type="match status" value="1"/>
</dbReference>
<dbReference type="SUPFAM" id="SSF54427">
    <property type="entry name" value="NTF2-like"/>
    <property type="match status" value="1"/>
</dbReference>
<dbReference type="Proteomes" id="UP001322785">
    <property type="component" value="Plasmid pRinCIP108029d"/>
</dbReference>
<accession>A0ABZ1DVS5</accession>
<evidence type="ECO:0000313" key="4">
    <source>
        <dbReference type="Proteomes" id="UP001322785"/>
    </source>
</evidence>
<evidence type="ECO:0000256" key="1">
    <source>
        <dbReference type="SAM" id="SignalP"/>
    </source>
</evidence>
<dbReference type="InterPro" id="IPR032710">
    <property type="entry name" value="NTF2-like_dom_sf"/>
</dbReference>
<feature type="signal peptide" evidence="1">
    <location>
        <begin position="1"/>
        <end position="24"/>
    </location>
</feature>
<dbReference type="EMBL" id="CP140637">
    <property type="protein sequence ID" value="WRW39249.1"/>
    <property type="molecule type" value="Genomic_DNA"/>
</dbReference>
<name>A0ABZ1DVS5_9HYPH</name>
<dbReference type="Gene3D" id="3.10.450.50">
    <property type="match status" value="1"/>
</dbReference>
<keyword evidence="4" id="KW-1185">Reference proteome</keyword>